<reference evidence="2" key="2">
    <citation type="submission" date="2023-03" db="EMBL/GenBank/DDBJ databases">
        <authorList>
            <person name="Inwood S.N."/>
            <person name="Skelly J.G."/>
            <person name="Guhlin J."/>
            <person name="Harrop T.W.R."/>
            <person name="Goldson S.G."/>
            <person name="Dearden P.K."/>
        </authorList>
    </citation>
    <scope>NUCLEOTIDE SEQUENCE</scope>
    <source>
        <strain evidence="2">Lincoln</strain>
        <tissue evidence="2">Whole body</tissue>
    </source>
</reference>
<accession>A0AA39FZL8</accession>
<name>A0AA39FZL8_MICHY</name>
<comment type="caution">
    <text evidence="2">The sequence shown here is derived from an EMBL/GenBank/DDBJ whole genome shotgun (WGS) entry which is preliminary data.</text>
</comment>
<organism evidence="2 3">
    <name type="scientific">Microctonus hyperodae</name>
    <name type="common">Parasitoid wasp</name>
    <dbReference type="NCBI Taxonomy" id="165561"/>
    <lineage>
        <taxon>Eukaryota</taxon>
        <taxon>Metazoa</taxon>
        <taxon>Ecdysozoa</taxon>
        <taxon>Arthropoda</taxon>
        <taxon>Hexapoda</taxon>
        <taxon>Insecta</taxon>
        <taxon>Pterygota</taxon>
        <taxon>Neoptera</taxon>
        <taxon>Endopterygota</taxon>
        <taxon>Hymenoptera</taxon>
        <taxon>Apocrita</taxon>
        <taxon>Ichneumonoidea</taxon>
        <taxon>Braconidae</taxon>
        <taxon>Euphorinae</taxon>
        <taxon>Microctonus</taxon>
    </lineage>
</organism>
<evidence type="ECO:0000313" key="3">
    <source>
        <dbReference type="Proteomes" id="UP001168972"/>
    </source>
</evidence>
<dbReference type="AlphaFoldDB" id="A0AA39FZL8"/>
<evidence type="ECO:0000313" key="2">
    <source>
        <dbReference type="EMBL" id="KAK0178551.1"/>
    </source>
</evidence>
<feature type="compositionally biased region" description="Low complexity" evidence="1">
    <location>
        <begin position="46"/>
        <end position="61"/>
    </location>
</feature>
<protein>
    <submittedName>
        <fullName evidence="2">Uncharacterized protein</fullName>
    </submittedName>
</protein>
<reference evidence="2" key="1">
    <citation type="journal article" date="2023" name="bioRxiv">
        <title>Scaffold-level genome assemblies of two parasitoid biocontrol wasps reveal the parthenogenesis mechanism and an associated novel virus.</title>
        <authorList>
            <person name="Inwood S."/>
            <person name="Skelly J."/>
            <person name="Guhlin J."/>
            <person name="Harrop T."/>
            <person name="Goldson S."/>
            <person name="Dearden P."/>
        </authorList>
    </citation>
    <scope>NUCLEOTIDE SEQUENCE</scope>
    <source>
        <strain evidence="2">Lincoln</strain>
        <tissue evidence="2">Whole body</tissue>
    </source>
</reference>
<gene>
    <name evidence="2" type="ORF">PV327_007430</name>
</gene>
<sequence>MTAETGASCVQGVQSGPTGVMPEDNNTYNQQLYSKAHGNDNNANGSSNKSVGISGPSSSSSPTFYDIEHAHMETWLDEHPEFVNNYFLR</sequence>
<evidence type="ECO:0000256" key="1">
    <source>
        <dbReference type="SAM" id="MobiDB-lite"/>
    </source>
</evidence>
<proteinExistence type="predicted"/>
<keyword evidence="3" id="KW-1185">Reference proteome</keyword>
<feature type="region of interest" description="Disordered" evidence="1">
    <location>
        <begin position="1"/>
        <end position="63"/>
    </location>
</feature>
<dbReference type="Proteomes" id="UP001168972">
    <property type="component" value="Unassembled WGS sequence"/>
</dbReference>
<feature type="compositionally biased region" description="Polar residues" evidence="1">
    <location>
        <begin position="24"/>
        <end position="45"/>
    </location>
</feature>
<dbReference type="EMBL" id="JAQQBR010000004">
    <property type="protein sequence ID" value="KAK0178551.1"/>
    <property type="molecule type" value="Genomic_DNA"/>
</dbReference>